<feature type="region of interest" description="Disordered" evidence="2">
    <location>
        <begin position="225"/>
        <end position="262"/>
    </location>
</feature>
<dbReference type="EMBL" id="JAJSOW010000100">
    <property type="protein sequence ID" value="KAI9187444.1"/>
    <property type="molecule type" value="Genomic_DNA"/>
</dbReference>
<feature type="compositionally biased region" description="Acidic residues" evidence="2">
    <location>
        <begin position="231"/>
        <end position="240"/>
    </location>
</feature>
<evidence type="ECO:0000256" key="1">
    <source>
        <dbReference type="ARBA" id="ARBA00008690"/>
    </source>
</evidence>
<protein>
    <recommendedName>
        <fullName evidence="3">FAF domain-containing protein</fullName>
    </recommendedName>
</protein>
<sequence>MMSFCRKSVHSFLGLTTTDFNCNNNCSSFESKSPSTCKHGLELITTDDNGSYPTHVIESSVLKAVLPSPSPAVKSGGGGGGGGGGVFLAKKDPGGIGFIDDVGGGVDGLMSCTESLGFESSDERTLDEKIDQLGRRVESPQSSLSPGAKWRKVVERRPREMKKYPPPLSSFNHHGQPSFFLRPVRKDGRLELTEVRIDRPEILRAYREDGRLRLHLIRDDDFFDSTHDDDQFKEEEEEEQNYNQEIQQEQQKNQDQEEEEEIEEKLIIEEEKNHEEWKFLVTEEGYRRCNESMDNYHDHHHNMSHHHHHNLHVWGQHYVTTR</sequence>
<comment type="caution">
    <text evidence="4">The sequence shown here is derived from an EMBL/GenBank/DDBJ whole genome shotgun (WGS) entry which is preliminary data.</text>
</comment>
<name>A0AAD5NYM6_ACENE</name>
<feature type="domain" description="FAF" evidence="3">
    <location>
        <begin position="163"/>
        <end position="216"/>
    </location>
</feature>
<dbReference type="Proteomes" id="UP001064489">
    <property type="component" value="Chromosome 3"/>
</dbReference>
<evidence type="ECO:0000313" key="4">
    <source>
        <dbReference type="EMBL" id="KAI9187444.1"/>
    </source>
</evidence>
<dbReference type="AlphaFoldDB" id="A0AAD5NYM6"/>
<dbReference type="Pfam" id="PF11250">
    <property type="entry name" value="FAF"/>
    <property type="match status" value="1"/>
</dbReference>
<evidence type="ECO:0000313" key="5">
    <source>
        <dbReference type="Proteomes" id="UP001064489"/>
    </source>
</evidence>
<organism evidence="4 5">
    <name type="scientific">Acer negundo</name>
    <name type="common">Box elder</name>
    <dbReference type="NCBI Taxonomy" id="4023"/>
    <lineage>
        <taxon>Eukaryota</taxon>
        <taxon>Viridiplantae</taxon>
        <taxon>Streptophyta</taxon>
        <taxon>Embryophyta</taxon>
        <taxon>Tracheophyta</taxon>
        <taxon>Spermatophyta</taxon>
        <taxon>Magnoliopsida</taxon>
        <taxon>eudicotyledons</taxon>
        <taxon>Gunneridae</taxon>
        <taxon>Pentapetalae</taxon>
        <taxon>rosids</taxon>
        <taxon>malvids</taxon>
        <taxon>Sapindales</taxon>
        <taxon>Sapindaceae</taxon>
        <taxon>Hippocastanoideae</taxon>
        <taxon>Acereae</taxon>
        <taxon>Acer</taxon>
    </lineage>
</organism>
<dbReference type="PANTHER" id="PTHR33155">
    <property type="entry name" value="FANTASTIC FOUR-LIKE PROTEIN (DUF3049)"/>
    <property type="match status" value="1"/>
</dbReference>
<evidence type="ECO:0000259" key="3">
    <source>
        <dbReference type="Pfam" id="PF11250"/>
    </source>
</evidence>
<gene>
    <name evidence="4" type="ORF">LWI28_028214</name>
</gene>
<evidence type="ECO:0000256" key="2">
    <source>
        <dbReference type="SAM" id="MobiDB-lite"/>
    </source>
</evidence>
<dbReference type="PANTHER" id="PTHR33155:SF27">
    <property type="entry name" value="FANTASTIC FOUR-LIKE PROTEIN (DUF3049)"/>
    <property type="match status" value="1"/>
</dbReference>
<dbReference type="InterPro" id="IPR021410">
    <property type="entry name" value="FAF"/>
</dbReference>
<keyword evidence="5" id="KW-1185">Reference proteome</keyword>
<dbReference type="InterPro" id="IPR046431">
    <property type="entry name" value="FAF_dom"/>
</dbReference>
<accession>A0AAD5NYM6</accession>
<proteinExistence type="inferred from homology"/>
<reference evidence="4" key="2">
    <citation type="submission" date="2023-02" db="EMBL/GenBank/DDBJ databases">
        <authorList>
            <person name="Swenson N.G."/>
            <person name="Wegrzyn J.L."/>
            <person name="Mcevoy S.L."/>
        </authorList>
    </citation>
    <scope>NUCLEOTIDE SEQUENCE</scope>
    <source>
        <strain evidence="4">91603</strain>
        <tissue evidence="4">Leaf</tissue>
    </source>
</reference>
<reference evidence="4" key="1">
    <citation type="journal article" date="2022" name="Plant J.">
        <title>Strategies of tolerance reflected in two North American maple genomes.</title>
        <authorList>
            <person name="McEvoy S.L."/>
            <person name="Sezen U.U."/>
            <person name="Trouern-Trend A."/>
            <person name="McMahon S.M."/>
            <person name="Schaberg P.G."/>
            <person name="Yang J."/>
            <person name="Wegrzyn J.L."/>
            <person name="Swenson N.G."/>
        </authorList>
    </citation>
    <scope>NUCLEOTIDE SEQUENCE</scope>
    <source>
        <strain evidence="4">91603</strain>
    </source>
</reference>
<feature type="compositionally biased region" description="Low complexity" evidence="2">
    <location>
        <begin position="241"/>
        <end position="253"/>
    </location>
</feature>
<comment type="similarity">
    <text evidence="1">Belongs to the fantastic four family.</text>
</comment>